<feature type="transmembrane region" description="Helical" evidence="12">
    <location>
        <begin position="203"/>
        <end position="229"/>
    </location>
</feature>
<evidence type="ECO:0000256" key="3">
    <source>
        <dbReference type="ARBA" id="ARBA00022519"/>
    </source>
</evidence>
<feature type="transmembrane region" description="Helical" evidence="12">
    <location>
        <begin position="38"/>
        <end position="61"/>
    </location>
</feature>
<dbReference type="EMBL" id="CM001475">
    <property type="protein sequence ID" value="EIC28088.1"/>
    <property type="molecule type" value="Genomic_DNA"/>
</dbReference>
<evidence type="ECO:0000256" key="4">
    <source>
        <dbReference type="ARBA" id="ARBA00022692"/>
    </source>
</evidence>
<comment type="similarity">
    <text evidence="10 12">Belongs to the fluoride channel Fluc/FEX (TC 1.A.43) family.</text>
</comment>
<dbReference type="InterPro" id="IPR003691">
    <property type="entry name" value="FluC"/>
</dbReference>
<keyword evidence="14" id="KW-1185">Reference proteome</keyword>
<evidence type="ECO:0000256" key="11">
    <source>
        <dbReference type="ARBA" id="ARBA00035585"/>
    </source>
</evidence>
<dbReference type="AlphaFoldDB" id="H8GL89"/>
<dbReference type="STRING" id="686340.Metal_0224"/>
<dbReference type="PANTHER" id="PTHR28259:SF1">
    <property type="entry name" value="FLUORIDE EXPORT PROTEIN 1-RELATED"/>
    <property type="match status" value="1"/>
</dbReference>
<dbReference type="HAMAP" id="MF_00454">
    <property type="entry name" value="FluC"/>
    <property type="match status" value="1"/>
</dbReference>
<keyword evidence="12" id="KW-0813">Transport</keyword>
<dbReference type="Proteomes" id="UP000005090">
    <property type="component" value="Chromosome"/>
</dbReference>
<accession>H8GL89</accession>
<comment type="subcellular location">
    <subcellularLocation>
        <location evidence="1 12">Cell membrane</location>
        <topology evidence="1 12">Multi-pass membrane protein</topology>
    </subcellularLocation>
</comment>
<evidence type="ECO:0000256" key="2">
    <source>
        <dbReference type="ARBA" id="ARBA00022475"/>
    </source>
</evidence>
<evidence type="ECO:0000256" key="7">
    <source>
        <dbReference type="ARBA" id="ARBA00023065"/>
    </source>
</evidence>
<organism evidence="13 14">
    <name type="scientific">Methylomicrobium album BG8</name>
    <dbReference type="NCBI Taxonomy" id="686340"/>
    <lineage>
        <taxon>Bacteria</taxon>
        <taxon>Pseudomonadati</taxon>
        <taxon>Pseudomonadota</taxon>
        <taxon>Gammaproteobacteria</taxon>
        <taxon>Methylococcales</taxon>
        <taxon>Methylococcaceae</taxon>
        <taxon>Methylomicrobium</taxon>
    </lineage>
</organism>
<reference evidence="13 14" key="1">
    <citation type="journal article" date="2013" name="Genome Announc.">
        <title>Genome Sequence of the Obligate Gammaproteobacterial Methanotroph Methylomicrobium album Strain BG8.</title>
        <authorList>
            <person name="Kits K.D."/>
            <person name="Kalyuzhnaya M.G."/>
            <person name="Klotz M.G."/>
            <person name="Jetten M.S."/>
            <person name="Op den Camp H.J."/>
            <person name="Vuilleumier S."/>
            <person name="Bringel F."/>
            <person name="Dispirito A.A."/>
            <person name="Murrell J.C."/>
            <person name="Bruce D."/>
            <person name="Cheng J.F."/>
            <person name="Copeland A."/>
            <person name="Goodwin L."/>
            <person name="Hauser L."/>
            <person name="Lajus A."/>
            <person name="Land M.L."/>
            <person name="Lapidus A."/>
            <person name="Lucas S."/>
            <person name="Medigue C."/>
            <person name="Pitluck S."/>
            <person name="Woyke T."/>
            <person name="Zeytun A."/>
            <person name="Stein L.Y."/>
        </authorList>
    </citation>
    <scope>NUCLEOTIDE SEQUENCE [LARGE SCALE GENOMIC DNA]</scope>
    <source>
        <strain evidence="13 14">BG8</strain>
    </source>
</reference>
<name>H8GL89_METAL</name>
<evidence type="ECO:0000256" key="9">
    <source>
        <dbReference type="ARBA" id="ARBA00023303"/>
    </source>
</evidence>
<evidence type="ECO:0000256" key="5">
    <source>
        <dbReference type="ARBA" id="ARBA00022989"/>
    </source>
</evidence>
<proteinExistence type="inferred from homology"/>
<gene>
    <name evidence="12" type="primary">fluC</name>
    <name evidence="12" type="synonym">crcB</name>
    <name evidence="13" type="ORF">Metal_0224</name>
</gene>
<feature type="binding site" evidence="12">
    <location>
        <position position="75"/>
    </location>
    <ligand>
        <name>Na(+)</name>
        <dbReference type="ChEBI" id="CHEBI:29101"/>
        <note>structural</note>
    </ligand>
</feature>
<protein>
    <recommendedName>
        <fullName evidence="12">Fluoride-specific ion channel FluC</fullName>
    </recommendedName>
</protein>
<feature type="transmembrane region" description="Helical" evidence="12">
    <location>
        <begin position="140"/>
        <end position="160"/>
    </location>
</feature>
<dbReference type="GO" id="GO:0062054">
    <property type="term" value="F:fluoride channel activity"/>
    <property type="evidence" value="ECO:0007669"/>
    <property type="project" value="UniProtKB-UniRule"/>
</dbReference>
<dbReference type="eggNOG" id="COG0239">
    <property type="taxonomic scope" value="Bacteria"/>
</dbReference>
<dbReference type="PANTHER" id="PTHR28259">
    <property type="entry name" value="FLUORIDE EXPORT PROTEIN 1-RELATED"/>
    <property type="match status" value="1"/>
</dbReference>
<evidence type="ECO:0000313" key="14">
    <source>
        <dbReference type="Proteomes" id="UP000005090"/>
    </source>
</evidence>
<dbReference type="HOGENOM" id="CLU_1179107_0_0_6"/>
<keyword evidence="9 12" id="KW-0407">Ion channel</keyword>
<keyword evidence="7 12" id="KW-0406">Ion transport</keyword>
<dbReference type="NCBIfam" id="TIGR00494">
    <property type="entry name" value="crcB"/>
    <property type="match status" value="1"/>
</dbReference>
<feature type="binding site" evidence="12">
    <location>
        <position position="78"/>
    </location>
    <ligand>
        <name>Na(+)</name>
        <dbReference type="ChEBI" id="CHEBI:29101"/>
        <note>structural</note>
    </ligand>
</feature>
<feature type="transmembrane region" description="Helical" evidence="12">
    <location>
        <begin position="100"/>
        <end position="120"/>
    </location>
</feature>
<keyword evidence="12" id="KW-0479">Metal-binding</keyword>
<dbReference type="Pfam" id="PF02537">
    <property type="entry name" value="CRCB"/>
    <property type="match status" value="1"/>
</dbReference>
<evidence type="ECO:0000256" key="12">
    <source>
        <dbReference type="HAMAP-Rule" id="MF_00454"/>
    </source>
</evidence>
<dbReference type="RefSeq" id="WP_005368783.1">
    <property type="nucleotide sequence ID" value="NZ_CM001475.1"/>
</dbReference>
<keyword evidence="3" id="KW-0997">Cell inner membrane</keyword>
<evidence type="ECO:0000256" key="1">
    <source>
        <dbReference type="ARBA" id="ARBA00004651"/>
    </source>
</evidence>
<keyword evidence="6 12" id="KW-0915">Sodium</keyword>
<evidence type="ECO:0000256" key="6">
    <source>
        <dbReference type="ARBA" id="ARBA00023053"/>
    </source>
</evidence>
<keyword evidence="8 12" id="KW-0472">Membrane</keyword>
<sequence>MNQIIAIALGGSVGAVTRFLVANGIYTWLGRSFPHGTLFINVSGSFLMGFLTALMLQRFAVAVEYRAAVLVGFLGAYTTFSTFALETLNLFEEGSLLKAGLNIFLSVVLCLAAVWIGMIVGRQLFTGDSYPWLGHGLPYLHLGLGVIAAFLLTVLAEYLFHRFNLSLEMRAVGLILILGLITIASTLWLAFNLTEIRFEFHGLLSLFIINALFGVAAVWLGTVMGNWLWQLNPSR</sequence>
<keyword evidence="4 12" id="KW-0812">Transmembrane</keyword>
<feature type="transmembrane region" description="Helical" evidence="12">
    <location>
        <begin position="67"/>
        <end position="88"/>
    </location>
</feature>
<comment type="catalytic activity">
    <reaction evidence="11">
        <text>fluoride(in) = fluoride(out)</text>
        <dbReference type="Rhea" id="RHEA:76159"/>
        <dbReference type="ChEBI" id="CHEBI:17051"/>
    </reaction>
    <physiologicalReaction direction="left-to-right" evidence="11">
        <dbReference type="Rhea" id="RHEA:76160"/>
    </physiologicalReaction>
</comment>
<keyword evidence="2 12" id="KW-1003">Cell membrane</keyword>
<dbReference type="GO" id="GO:0005886">
    <property type="term" value="C:plasma membrane"/>
    <property type="evidence" value="ECO:0007669"/>
    <property type="project" value="UniProtKB-SubCell"/>
</dbReference>
<keyword evidence="5 12" id="KW-1133">Transmembrane helix</keyword>
<evidence type="ECO:0000313" key="13">
    <source>
        <dbReference type="EMBL" id="EIC28088.1"/>
    </source>
</evidence>
<comment type="activity regulation">
    <text evidence="12">Na(+) is not transported, but it plays an essential structural role and its presence is essential for fluoride channel function.</text>
</comment>
<feature type="transmembrane region" description="Helical" evidence="12">
    <location>
        <begin position="172"/>
        <end position="191"/>
    </location>
</feature>
<evidence type="ECO:0000256" key="10">
    <source>
        <dbReference type="ARBA" id="ARBA00035120"/>
    </source>
</evidence>
<comment type="function">
    <text evidence="12">Fluoride-specific ion channel. Important for reducing fluoride concentration in the cell, thus reducing its toxicity.</text>
</comment>
<dbReference type="GO" id="GO:0046872">
    <property type="term" value="F:metal ion binding"/>
    <property type="evidence" value="ECO:0007669"/>
    <property type="project" value="UniProtKB-KW"/>
</dbReference>
<dbReference type="GO" id="GO:0140114">
    <property type="term" value="P:cellular detoxification of fluoride"/>
    <property type="evidence" value="ECO:0007669"/>
    <property type="project" value="UniProtKB-UniRule"/>
</dbReference>
<evidence type="ECO:0000256" key="8">
    <source>
        <dbReference type="ARBA" id="ARBA00023136"/>
    </source>
</evidence>
<feature type="transmembrane region" description="Helical" evidence="12">
    <location>
        <begin position="6"/>
        <end position="26"/>
    </location>
</feature>